<evidence type="ECO:0000256" key="2">
    <source>
        <dbReference type="ARBA" id="ARBA00022679"/>
    </source>
</evidence>
<dbReference type="Gene3D" id="3.40.50.2000">
    <property type="entry name" value="Glycogen Phosphorylase B"/>
    <property type="match status" value="2"/>
</dbReference>
<evidence type="ECO:0000313" key="5">
    <source>
        <dbReference type="EMBL" id="SBN39224.1"/>
    </source>
</evidence>
<name>A0A2C7AW78_9ACTN</name>
<dbReference type="GO" id="GO:0016757">
    <property type="term" value="F:glycosyltransferase activity"/>
    <property type="evidence" value="ECO:0007669"/>
    <property type="project" value="UniProtKB-KW"/>
</dbReference>
<dbReference type="PANTHER" id="PTHR45947:SF3">
    <property type="entry name" value="SULFOQUINOVOSYL TRANSFERASE SQD2"/>
    <property type="match status" value="1"/>
</dbReference>
<proteinExistence type="predicted"/>
<organism evidence="5">
    <name type="scientific">Propionibacterium freudenreichii</name>
    <dbReference type="NCBI Taxonomy" id="1744"/>
    <lineage>
        <taxon>Bacteria</taxon>
        <taxon>Bacillati</taxon>
        <taxon>Actinomycetota</taxon>
        <taxon>Actinomycetes</taxon>
        <taxon>Propionibacteriales</taxon>
        <taxon>Propionibacteriaceae</taxon>
        <taxon>Propionibacterium</taxon>
    </lineage>
</organism>
<reference evidence="5" key="1">
    <citation type="submission" date="2016-05" db="EMBL/GenBank/DDBJ databases">
        <authorList>
            <person name="Lavstsen T."/>
            <person name="Jespersen J.S."/>
        </authorList>
    </citation>
    <scope>NUCLEOTIDE SEQUENCE</scope>
    <source>
        <strain evidence="5">PFRJS10</strain>
    </source>
</reference>
<keyword evidence="2 5" id="KW-0808">Transferase</keyword>
<feature type="domain" description="Glycosyltransferase subfamily 4-like N-terminal" evidence="4">
    <location>
        <begin position="27"/>
        <end position="189"/>
    </location>
</feature>
<accession>A0A2C7AW78</accession>
<keyword evidence="1" id="KW-0328">Glycosyltransferase</keyword>
<dbReference type="InterPro" id="IPR050194">
    <property type="entry name" value="Glycosyltransferase_grp1"/>
</dbReference>
<evidence type="ECO:0000259" key="3">
    <source>
        <dbReference type="Pfam" id="PF00534"/>
    </source>
</evidence>
<protein>
    <submittedName>
        <fullName evidence="5">Glycosyltransferase, group 1 family</fullName>
    </submittedName>
</protein>
<dbReference type="GO" id="GO:1901137">
    <property type="term" value="P:carbohydrate derivative biosynthetic process"/>
    <property type="evidence" value="ECO:0007669"/>
    <property type="project" value="UniProtKB-ARBA"/>
</dbReference>
<dbReference type="InterPro" id="IPR001296">
    <property type="entry name" value="Glyco_trans_1"/>
</dbReference>
<dbReference type="Pfam" id="PF13439">
    <property type="entry name" value="Glyco_transf_4"/>
    <property type="match status" value="1"/>
</dbReference>
<evidence type="ECO:0000256" key="1">
    <source>
        <dbReference type="ARBA" id="ARBA00022676"/>
    </source>
</evidence>
<feature type="domain" description="Glycosyl transferase family 1" evidence="3">
    <location>
        <begin position="207"/>
        <end position="352"/>
    </location>
</feature>
<dbReference type="PANTHER" id="PTHR45947">
    <property type="entry name" value="SULFOQUINOVOSYL TRANSFERASE SQD2"/>
    <property type="match status" value="1"/>
</dbReference>
<dbReference type="Pfam" id="PF00534">
    <property type="entry name" value="Glycos_transf_1"/>
    <property type="match status" value="1"/>
</dbReference>
<dbReference type="SUPFAM" id="SSF53756">
    <property type="entry name" value="UDP-Glycosyltransferase/glycogen phosphorylase"/>
    <property type="match status" value="1"/>
</dbReference>
<sequence length="393" mass="42949">MAGLRPGDHNGPMRIAQLANFVAPHSGGMRVALDGLGREYVAAGHERILIVPGLRDAEVETASGVVCQIASPRVSGTYRMIVRPGAVRRALRRFRPTNVECSDKWTLAWTGRWATHHGVGSVLFSHERLDDMLAGWLRARRPMRRMVGFLDRRIVPRFDRVVVASQYAAEEFARWSPRVRVVPLGVDLSEFRPLPPTPRDAGAPLRLVLVSRLSREKDPQLAIDAVLELHRRGVPVRLDVFGSGPDEEALRSRARGGPITFHGFIADRGELSARLGAADLSLSVSPKETFGLVVLEALASGTPVLTSNRGGAREIITPGAGVVDEPASGHVPWGAWAPSRPTALAEAIEQLIGRLGPGMRRAARQRAEQFSWQDCAHRMLQVHQETLGDGGRQ</sequence>
<evidence type="ECO:0000259" key="4">
    <source>
        <dbReference type="Pfam" id="PF13439"/>
    </source>
</evidence>
<dbReference type="InterPro" id="IPR028098">
    <property type="entry name" value="Glyco_trans_4-like_N"/>
</dbReference>
<dbReference type="EMBL" id="LT576035">
    <property type="protein sequence ID" value="SBN39224.1"/>
    <property type="molecule type" value="Genomic_DNA"/>
</dbReference>
<gene>
    <name evidence="5" type="ORF">PFR_JS10_1581</name>
</gene>
<dbReference type="AlphaFoldDB" id="A0A2C7AW78"/>